<dbReference type="EMBL" id="BRXW01000903">
    <property type="protein sequence ID" value="GMH78615.1"/>
    <property type="molecule type" value="Genomic_DNA"/>
</dbReference>
<organism evidence="1 2">
    <name type="scientific">Triparma laevis f. longispina</name>
    <dbReference type="NCBI Taxonomy" id="1714387"/>
    <lineage>
        <taxon>Eukaryota</taxon>
        <taxon>Sar</taxon>
        <taxon>Stramenopiles</taxon>
        <taxon>Ochrophyta</taxon>
        <taxon>Bolidophyceae</taxon>
        <taxon>Parmales</taxon>
        <taxon>Triparmaceae</taxon>
        <taxon>Triparma</taxon>
    </lineage>
</organism>
<dbReference type="AlphaFoldDB" id="A0A9W7AZ48"/>
<dbReference type="InterPro" id="IPR011333">
    <property type="entry name" value="SKP1/BTB/POZ_sf"/>
</dbReference>
<comment type="caution">
    <text evidence="1">The sequence shown here is derived from an EMBL/GenBank/DDBJ whole genome shotgun (WGS) entry which is preliminary data.</text>
</comment>
<keyword evidence="2" id="KW-1185">Reference proteome</keyword>
<dbReference type="Gene3D" id="3.30.710.10">
    <property type="entry name" value="Potassium Channel Kv1.1, Chain A"/>
    <property type="match status" value="1"/>
</dbReference>
<proteinExistence type="predicted"/>
<feature type="non-terminal residue" evidence="1">
    <location>
        <position position="1"/>
    </location>
</feature>
<accession>A0A9W7AZ48</accession>
<sequence length="134" mass="14862">PFRAEIAEDPNLCSSNAVISRAFYHWLPPYPTSDFPSPLEMTKTSHKIVTEIVVPDFIYTDAGPNMAVDLHGVASFYGDDKLKDICAAIVKKEIDAENATALLQRTHNAICTELKEIVMEHAVKSSQLLLSLFI</sequence>
<evidence type="ECO:0000313" key="2">
    <source>
        <dbReference type="Proteomes" id="UP001165122"/>
    </source>
</evidence>
<evidence type="ECO:0000313" key="1">
    <source>
        <dbReference type="EMBL" id="GMH78615.1"/>
    </source>
</evidence>
<reference evidence="2" key="1">
    <citation type="journal article" date="2023" name="Commun. Biol.">
        <title>Genome analysis of Parmales, the sister group of diatoms, reveals the evolutionary specialization of diatoms from phago-mixotrophs to photoautotrophs.</title>
        <authorList>
            <person name="Ban H."/>
            <person name="Sato S."/>
            <person name="Yoshikawa S."/>
            <person name="Yamada K."/>
            <person name="Nakamura Y."/>
            <person name="Ichinomiya M."/>
            <person name="Sato N."/>
            <person name="Blanc-Mathieu R."/>
            <person name="Endo H."/>
            <person name="Kuwata A."/>
            <person name="Ogata H."/>
        </authorList>
    </citation>
    <scope>NUCLEOTIDE SEQUENCE [LARGE SCALE GENOMIC DNA]</scope>
    <source>
        <strain evidence="2">NIES 3700</strain>
    </source>
</reference>
<protein>
    <submittedName>
        <fullName evidence="1">Uncharacterized protein</fullName>
    </submittedName>
</protein>
<name>A0A9W7AZ48_9STRA</name>
<dbReference type="Proteomes" id="UP001165122">
    <property type="component" value="Unassembled WGS sequence"/>
</dbReference>
<gene>
    <name evidence="1" type="ORF">TrLO_g9477</name>
</gene>
<dbReference type="OrthoDB" id="8068875at2759"/>